<dbReference type="InterPro" id="IPR044946">
    <property type="entry name" value="Restrct_endonuc_typeI_TRD_sf"/>
</dbReference>
<evidence type="ECO:0000256" key="1">
    <source>
        <dbReference type="ARBA" id="ARBA00010923"/>
    </source>
</evidence>
<keyword evidence="5" id="KW-0255">Endonuclease</keyword>
<sequence length="432" mass="49165">MKDLFKIDNSTLPESWESKMIEQLFDFFGGFSASRSQLTNIGSLYLHYGDIHILKKNYINVDEDEGWLPRLDKDPSTFKEHVFLQNGDIVFADASEDYDGIGKSVVIENPSSENFVSGLHTIIARDKSAQLDIKFKRYCFSTNHVRKQFRALATGTSVYGISKSNIGKVVILIPSIREQEIIADILSTVDQQIENTDQLIEKTKELKKGIMQKLLTKGINHNEFKKTEFGEIPNSWDLIPLEYLSEHITYGFTNPMPETKNGPFMITAKDIINGKINYDTVRKTDIDKFENELTSKSKPVINDLLITKDGTLGRLAIVDKEDICINQSVATLRIKHDLVDVRFIYYLLSSNKVQQRILFDAGGSTIKHIYITKLGKMEVPIPQSKEEQLEIVKILSTIDAKIDLLVANQKKFKLLKKGLMQKLLTGKIRVRV</sequence>
<dbReference type="EMBL" id="JBIACK010000022">
    <property type="protein sequence ID" value="MFE8703991.1"/>
    <property type="molecule type" value="Genomic_DNA"/>
</dbReference>
<protein>
    <submittedName>
        <fullName evidence="5">Restriction endonuclease subunit S</fullName>
    </submittedName>
</protein>
<gene>
    <name evidence="5" type="ORF">ACFYKX_25815</name>
</gene>
<evidence type="ECO:0000259" key="4">
    <source>
        <dbReference type="Pfam" id="PF01420"/>
    </source>
</evidence>
<accession>A0ABW6KIL2</accession>
<keyword evidence="5" id="KW-0378">Hydrolase</keyword>
<dbReference type="GO" id="GO:0004519">
    <property type="term" value="F:endonuclease activity"/>
    <property type="evidence" value="ECO:0007669"/>
    <property type="project" value="UniProtKB-KW"/>
</dbReference>
<keyword evidence="2" id="KW-0680">Restriction system</keyword>
<dbReference type="InterPro" id="IPR052021">
    <property type="entry name" value="Type-I_RS_S_subunit"/>
</dbReference>
<dbReference type="Proteomes" id="UP001601059">
    <property type="component" value="Unassembled WGS sequence"/>
</dbReference>
<evidence type="ECO:0000313" key="6">
    <source>
        <dbReference type="Proteomes" id="UP001601059"/>
    </source>
</evidence>
<reference evidence="5 6" key="1">
    <citation type="submission" date="2024-08" db="EMBL/GenBank/DDBJ databases">
        <title>Two novel Cytobacillus novel species.</title>
        <authorList>
            <person name="Liu G."/>
        </authorList>
    </citation>
    <scope>NUCLEOTIDE SEQUENCE [LARGE SCALE GENOMIC DNA]</scope>
    <source>
        <strain evidence="5 6">FJAT-54145</strain>
    </source>
</reference>
<evidence type="ECO:0000256" key="3">
    <source>
        <dbReference type="ARBA" id="ARBA00023125"/>
    </source>
</evidence>
<dbReference type="PANTHER" id="PTHR30408">
    <property type="entry name" value="TYPE-1 RESTRICTION ENZYME ECOKI SPECIFICITY PROTEIN"/>
    <property type="match status" value="1"/>
</dbReference>
<dbReference type="InterPro" id="IPR000055">
    <property type="entry name" value="Restrct_endonuc_typeI_TRD"/>
</dbReference>
<keyword evidence="5" id="KW-0540">Nuclease</keyword>
<dbReference type="Gene3D" id="1.10.287.1120">
    <property type="entry name" value="Bipartite methylase S protein"/>
    <property type="match status" value="1"/>
</dbReference>
<dbReference type="Gene3D" id="3.90.220.20">
    <property type="entry name" value="DNA methylase specificity domains"/>
    <property type="match status" value="2"/>
</dbReference>
<comment type="similarity">
    <text evidence="1">Belongs to the type-I restriction system S methylase family.</text>
</comment>
<evidence type="ECO:0000256" key="2">
    <source>
        <dbReference type="ARBA" id="ARBA00022747"/>
    </source>
</evidence>
<comment type="caution">
    <text evidence="5">The sequence shown here is derived from an EMBL/GenBank/DDBJ whole genome shotgun (WGS) entry which is preliminary data.</text>
</comment>
<dbReference type="RefSeq" id="WP_389364983.1">
    <property type="nucleotide sequence ID" value="NZ_JBIACK010000022.1"/>
</dbReference>
<proteinExistence type="inferred from homology"/>
<dbReference type="SUPFAM" id="SSF116734">
    <property type="entry name" value="DNA methylase specificity domain"/>
    <property type="match status" value="2"/>
</dbReference>
<dbReference type="CDD" id="cd17246">
    <property type="entry name" value="RMtype1_S_SonII-TRD2-CR2_like"/>
    <property type="match status" value="1"/>
</dbReference>
<evidence type="ECO:0000313" key="5">
    <source>
        <dbReference type="EMBL" id="MFE8703991.1"/>
    </source>
</evidence>
<keyword evidence="6" id="KW-1185">Reference proteome</keyword>
<organism evidence="5 6">
    <name type="scientific">Cytobacillus spartinae</name>
    <dbReference type="NCBI Taxonomy" id="3299023"/>
    <lineage>
        <taxon>Bacteria</taxon>
        <taxon>Bacillati</taxon>
        <taxon>Bacillota</taxon>
        <taxon>Bacilli</taxon>
        <taxon>Bacillales</taxon>
        <taxon>Bacillaceae</taxon>
        <taxon>Cytobacillus</taxon>
    </lineage>
</organism>
<keyword evidence="3" id="KW-0238">DNA-binding</keyword>
<name>A0ABW6KIL2_9BACI</name>
<dbReference type="Pfam" id="PF01420">
    <property type="entry name" value="Methylase_S"/>
    <property type="match status" value="2"/>
</dbReference>
<feature type="domain" description="Type I restriction modification DNA specificity" evidence="4">
    <location>
        <begin position="13"/>
        <end position="202"/>
    </location>
</feature>
<dbReference type="PANTHER" id="PTHR30408:SF12">
    <property type="entry name" value="TYPE I RESTRICTION ENZYME MJAVIII SPECIFICITY SUBUNIT"/>
    <property type="match status" value="1"/>
</dbReference>
<feature type="domain" description="Type I restriction modification DNA specificity" evidence="4">
    <location>
        <begin position="260"/>
        <end position="405"/>
    </location>
</feature>